<dbReference type="Proteomes" id="UP001595993">
    <property type="component" value="Unassembled WGS sequence"/>
</dbReference>
<comment type="caution">
    <text evidence="2">The sequence shown here is derived from an EMBL/GenBank/DDBJ whole genome shotgun (WGS) entry which is preliminary data.</text>
</comment>
<dbReference type="SUPFAM" id="SSF52777">
    <property type="entry name" value="CoA-dependent acyltransferases"/>
    <property type="match status" value="1"/>
</dbReference>
<organism evidence="2 3">
    <name type="scientific">Streptomyces maoxianensis</name>
    <dbReference type="NCBI Taxonomy" id="1459942"/>
    <lineage>
        <taxon>Bacteria</taxon>
        <taxon>Bacillati</taxon>
        <taxon>Actinomycetota</taxon>
        <taxon>Actinomycetes</taxon>
        <taxon>Kitasatosporales</taxon>
        <taxon>Streptomycetaceae</taxon>
        <taxon>Streptomyces</taxon>
    </lineage>
</organism>
<feature type="region of interest" description="Disordered" evidence="1">
    <location>
        <begin position="170"/>
        <end position="214"/>
    </location>
</feature>
<dbReference type="Gene3D" id="3.30.559.10">
    <property type="entry name" value="Chloramphenicol acetyltransferase-like domain"/>
    <property type="match status" value="1"/>
</dbReference>
<dbReference type="Gene3D" id="3.30.559.30">
    <property type="entry name" value="Nonribosomal peptide synthetase, condensation domain"/>
    <property type="match status" value="1"/>
</dbReference>
<evidence type="ECO:0000313" key="2">
    <source>
        <dbReference type="EMBL" id="MFC4612627.1"/>
    </source>
</evidence>
<dbReference type="RefSeq" id="WP_381202924.1">
    <property type="nucleotide sequence ID" value="NZ_JBHSFE010000038.1"/>
</dbReference>
<evidence type="ECO:0000313" key="3">
    <source>
        <dbReference type="Proteomes" id="UP001595993"/>
    </source>
</evidence>
<gene>
    <name evidence="2" type="ORF">ACFO9E_33500</name>
</gene>
<feature type="region of interest" description="Disordered" evidence="1">
    <location>
        <begin position="1"/>
        <end position="20"/>
    </location>
</feature>
<dbReference type="InterPro" id="IPR023213">
    <property type="entry name" value="CAT-like_dom_sf"/>
</dbReference>
<feature type="compositionally biased region" description="Pro residues" evidence="1">
    <location>
        <begin position="8"/>
        <end position="20"/>
    </location>
</feature>
<dbReference type="EMBL" id="JBHSFE010000038">
    <property type="protein sequence ID" value="MFC4612627.1"/>
    <property type="molecule type" value="Genomic_DNA"/>
</dbReference>
<accession>A0ABV9GEU2</accession>
<name>A0ABV9GEU2_9ACTN</name>
<keyword evidence="3" id="KW-1185">Reference proteome</keyword>
<reference evidence="3" key="1">
    <citation type="journal article" date="2019" name="Int. J. Syst. Evol. Microbiol.">
        <title>The Global Catalogue of Microorganisms (GCM) 10K type strain sequencing project: providing services to taxonomists for standard genome sequencing and annotation.</title>
        <authorList>
            <consortium name="The Broad Institute Genomics Platform"/>
            <consortium name="The Broad Institute Genome Sequencing Center for Infectious Disease"/>
            <person name="Wu L."/>
            <person name="Ma J."/>
        </authorList>
    </citation>
    <scope>NUCLEOTIDE SEQUENCE [LARGE SCALE GENOMIC DNA]</scope>
    <source>
        <strain evidence="3">CGMCC 4.7139</strain>
    </source>
</reference>
<protein>
    <submittedName>
        <fullName evidence="2">Condensation protein</fullName>
    </submittedName>
</protein>
<sequence>MTALQPARPGPPAKPAPRRIPFPVVDEISRHCLRAEEPETVHIEVHLPRQPDPERLRAAFGEALRRHPRILVREAPGPWYRRRYEWELTGTPDVDPVAFPEPGPGALELARAGALAEAPPLSVSPPVRLEVVRPSPTGSACVLLLTLNHTALDGPACLRVLATAAELYGGAADSPTSPVRNPVGASGPEPRSPGRTVGPGRPARVAPAPGVPGAGGNGLLLADLPVPRRPAGARYTVNDQLLVATCLMVARWNRLRESAPRPMRITVPIDDRPRGAEMPIGNGTRLVEVGFGTRECAREPGPQALAALLRRTAERTRALKSAPRPQLGHAATFLTAPALPVGMRAALTRGLRRAAAPWTSTTLLSNIGRIPYPLDFAEAGRAEAVWFSAPAAMPRGLTVTTASTRGRLHLALRWSRALLDDTAGQQLCGFFAEYLAAMSAMAALPAVSGDDGP</sequence>
<proteinExistence type="predicted"/>
<evidence type="ECO:0000256" key="1">
    <source>
        <dbReference type="SAM" id="MobiDB-lite"/>
    </source>
</evidence>
<feature type="compositionally biased region" description="Low complexity" evidence="1">
    <location>
        <begin position="198"/>
        <end position="208"/>
    </location>
</feature>